<evidence type="ECO:0000313" key="1">
    <source>
        <dbReference type="EMBL" id="JAH77021.1"/>
    </source>
</evidence>
<proteinExistence type="predicted"/>
<sequence length="54" mass="5853">MERTAMVSALKGHFLTPNTIQTPGFSTKHRSSQGALRLFLGDPLFWGSSVGFNG</sequence>
<organism evidence="1">
    <name type="scientific">Anguilla anguilla</name>
    <name type="common">European freshwater eel</name>
    <name type="synonym">Muraena anguilla</name>
    <dbReference type="NCBI Taxonomy" id="7936"/>
    <lineage>
        <taxon>Eukaryota</taxon>
        <taxon>Metazoa</taxon>
        <taxon>Chordata</taxon>
        <taxon>Craniata</taxon>
        <taxon>Vertebrata</taxon>
        <taxon>Euteleostomi</taxon>
        <taxon>Actinopterygii</taxon>
        <taxon>Neopterygii</taxon>
        <taxon>Teleostei</taxon>
        <taxon>Anguilliformes</taxon>
        <taxon>Anguillidae</taxon>
        <taxon>Anguilla</taxon>
    </lineage>
</organism>
<protein>
    <submittedName>
        <fullName evidence="1">Uncharacterized protein</fullName>
    </submittedName>
</protein>
<name>A0A0E9VG94_ANGAN</name>
<reference evidence="1" key="2">
    <citation type="journal article" date="2015" name="Fish Shellfish Immunol.">
        <title>Early steps in the European eel (Anguilla anguilla)-Vibrio vulnificus interaction in the gills: Role of the RtxA13 toxin.</title>
        <authorList>
            <person name="Callol A."/>
            <person name="Pajuelo D."/>
            <person name="Ebbesson L."/>
            <person name="Teles M."/>
            <person name="MacKenzie S."/>
            <person name="Amaro C."/>
        </authorList>
    </citation>
    <scope>NUCLEOTIDE SEQUENCE</scope>
</reference>
<accession>A0A0E9VG94</accession>
<reference evidence="1" key="1">
    <citation type="submission" date="2014-11" db="EMBL/GenBank/DDBJ databases">
        <authorList>
            <person name="Amaro Gonzalez C."/>
        </authorList>
    </citation>
    <scope>NUCLEOTIDE SEQUENCE</scope>
</reference>
<dbReference type="AlphaFoldDB" id="A0A0E9VG94"/>
<dbReference type="EMBL" id="GBXM01031556">
    <property type="protein sequence ID" value="JAH77021.1"/>
    <property type="molecule type" value="Transcribed_RNA"/>
</dbReference>